<accession>A0A9X1QPZ9</accession>
<comment type="caution">
    <text evidence="3">The sequence shown here is derived from an EMBL/GenBank/DDBJ whole genome shotgun (WGS) entry which is preliminary data.</text>
</comment>
<dbReference type="PANTHER" id="PTHR30231:SF42">
    <property type="entry name" value="EXONUCLEASE"/>
    <property type="match status" value="1"/>
</dbReference>
<organism evidence="3 4">
    <name type="scientific">Corynebacterium uropygiale</name>
    <dbReference type="NCBI Taxonomy" id="1775911"/>
    <lineage>
        <taxon>Bacteria</taxon>
        <taxon>Bacillati</taxon>
        <taxon>Actinomycetota</taxon>
        <taxon>Actinomycetes</taxon>
        <taxon>Mycobacteriales</taxon>
        <taxon>Corynebacteriaceae</taxon>
        <taxon>Corynebacterium</taxon>
    </lineage>
</organism>
<dbReference type="RefSeq" id="WP_236118128.1">
    <property type="nucleotide sequence ID" value="NZ_JAKGSI010000002.1"/>
</dbReference>
<proteinExistence type="predicted"/>
<dbReference type="InterPro" id="IPR036420">
    <property type="entry name" value="BRCT_dom_sf"/>
</dbReference>
<sequence length="489" mass="51656">MISGQGAQLSVTASDIRLHYSPLCASLRGEAPTIAVADVTGVSLVEPTAYLGGHVLLRYAPEGQEETEIAVPFAPQRAAEAREFAEAVEAARRGESIAEEAQPAAPGFAGLTFSAVNIAAANAEQGSICQIGLASVRDGELRSHTQWTCRPPEGLDEFDPRMSAIHGISAEDCEGLPRFAEVWPEVAKAIGSDVLVAHRAQFDLAGLHAAWRASGIPVPELHYGCSHILALHAGLPLTRTRLSDLCEHLGVEAPEHHDAESSAIACARMILALAGLLHPEASQLSVVELFASRGLLLGVSTEDTLYPVLADAFHRADAEASRSAGEESSTPDSRCIASPPDGAGQAGTDFRSGGRSGTKNAGAAGRGGGSGRRSARWSRVAQPETIPDPNPDADPEGELYGQNVTLSGDFAPYDKGELWDALAERGASIGKNVTKKTTLLVAGPWGKKTSKHKRAEELQEKGQDIRIWSAEELYTALGLSRHVDEEPPF</sequence>
<protein>
    <submittedName>
        <fullName evidence="3">DNA polymerase III subunit epsilon</fullName>
    </submittedName>
</protein>
<gene>
    <name evidence="3" type="ORF">L1O03_03870</name>
</gene>
<dbReference type="AlphaFoldDB" id="A0A9X1QPZ9"/>
<dbReference type="InterPro" id="IPR036397">
    <property type="entry name" value="RNaseH_sf"/>
</dbReference>
<dbReference type="EMBL" id="JAKGSI010000002">
    <property type="protein sequence ID" value="MCF4006317.1"/>
    <property type="molecule type" value="Genomic_DNA"/>
</dbReference>
<evidence type="ECO:0000256" key="1">
    <source>
        <dbReference type="SAM" id="MobiDB-lite"/>
    </source>
</evidence>
<feature type="domain" description="BRCT" evidence="2">
    <location>
        <begin position="394"/>
        <end position="489"/>
    </location>
</feature>
<dbReference type="GO" id="GO:0008408">
    <property type="term" value="F:3'-5' exonuclease activity"/>
    <property type="evidence" value="ECO:0007669"/>
    <property type="project" value="TreeGrafter"/>
</dbReference>
<dbReference type="InterPro" id="IPR013520">
    <property type="entry name" value="Ribonucl_H"/>
</dbReference>
<name>A0A9X1QPZ9_9CORY</name>
<dbReference type="CDD" id="cd17748">
    <property type="entry name" value="BRCT_DNA_ligase_like"/>
    <property type="match status" value="1"/>
</dbReference>
<evidence type="ECO:0000259" key="2">
    <source>
        <dbReference type="PROSITE" id="PS50172"/>
    </source>
</evidence>
<dbReference type="PROSITE" id="PS50172">
    <property type="entry name" value="BRCT"/>
    <property type="match status" value="1"/>
</dbReference>
<dbReference type="Gene3D" id="3.40.50.10190">
    <property type="entry name" value="BRCT domain"/>
    <property type="match status" value="1"/>
</dbReference>
<dbReference type="GO" id="GO:0005829">
    <property type="term" value="C:cytosol"/>
    <property type="evidence" value="ECO:0007669"/>
    <property type="project" value="TreeGrafter"/>
</dbReference>
<dbReference type="InterPro" id="IPR012337">
    <property type="entry name" value="RNaseH-like_sf"/>
</dbReference>
<dbReference type="SMART" id="SM00479">
    <property type="entry name" value="EXOIII"/>
    <property type="match status" value="1"/>
</dbReference>
<keyword evidence="4" id="KW-1185">Reference proteome</keyword>
<evidence type="ECO:0000313" key="4">
    <source>
        <dbReference type="Proteomes" id="UP001139336"/>
    </source>
</evidence>
<dbReference type="Pfam" id="PF00929">
    <property type="entry name" value="RNase_T"/>
    <property type="match status" value="1"/>
</dbReference>
<reference evidence="3" key="1">
    <citation type="submission" date="2022-01" db="EMBL/GenBank/DDBJ databases">
        <title>Corynebacterium sp. nov isolated from isolated from the feces of the greater white-fronted geese (Anser albifrons) at Poyang Lake, PR China.</title>
        <authorList>
            <person name="Liu Q."/>
        </authorList>
    </citation>
    <scope>NUCLEOTIDE SEQUENCE</scope>
    <source>
        <strain evidence="3">JCM 32435</strain>
    </source>
</reference>
<dbReference type="Gene3D" id="3.30.420.10">
    <property type="entry name" value="Ribonuclease H-like superfamily/Ribonuclease H"/>
    <property type="match status" value="1"/>
</dbReference>
<dbReference type="GO" id="GO:0003676">
    <property type="term" value="F:nucleic acid binding"/>
    <property type="evidence" value="ECO:0007669"/>
    <property type="project" value="InterPro"/>
</dbReference>
<dbReference type="InterPro" id="IPR001357">
    <property type="entry name" value="BRCT_dom"/>
</dbReference>
<feature type="region of interest" description="Disordered" evidence="1">
    <location>
        <begin position="320"/>
        <end position="398"/>
    </location>
</feature>
<dbReference type="SUPFAM" id="SSF53098">
    <property type="entry name" value="Ribonuclease H-like"/>
    <property type="match status" value="1"/>
</dbReference>
<dbReference type="SUPFAM" id="SSF52113">
    <property type="entry name" value="BRCT domain"/>
    <property type="match status" value="1"/>
</dbReference>
<dbReference type="PANTHER" id="PTHR30231">
    <property type="entry name" value="DNA POLYMERASE III SUBUNIT EPSILON"/>
    <property type="match status" value="1"/>
</dbReference>
<dbReference type="Proteomes" id="UP001139336">
    <property type="component" value="Unassembled WGS sequence"/>
</dbReference>
<evidence type="ECO:0000313" key="3">
    <source>
        <dbReference type="EMBL" id="MCF4006317.1"/>
    </source>
</evidence>